<keyword evidence="13" id="KW-1185">Reference proteome</keyword>
<gene>
    <name evidence="12 14" type="primary">ugt-17</name>
    <name evidence="14" type="ORF">C08B6.1</name>
    <name evidence="12" type="ORF">CELE_C08B6.1</name>
</gene>
<dbReference type="UCSC" id="C08B6.1a">
    <property type="organism name" value="c. elegans"/>
</dbReference>
<dbReference type="KEGG" id="cel:CELE_C08B6.1"/>
<evidence type="ECO:0000313" key="13">
    <source>
        <dbReference type="Proteomes" id="UP000001940"/>
    </source>
</evidence>
<dbReference type="PhylomeDB" id="A5JYT6"/>
<dbReference type="GO" id="GO:0016020">
    <property type="term" value="C:membrane"/>
    <property type="evidence" value="ECO:0007669"/>
    <property type="project" value="UniProtKB-SubCell"/>
</dbReference>
<keyword evidence="8 11" id="KW-1133">Transmembrane helix</keyword>
<evidence type="ECO:0000256" key="10">
    <source>
        <dbReference type="ARBA" id="ARBA00047475"/>
    </source>
</evidence>
<dbReference type="HOGENOM" id="CLU_012949_1_4_1"/>
<keyword evidence="7" id="KW-0732">Signal</keyword>
<dbReference type="GO" id="GO:0015020">
    <property type="term" value="F:glucuronosyltransferase activity"/>
    <property type="evidence" value="ECO:0007669"/>
    <property type="project" value="UniProtKB-EC"/>
</dbReference>
<evidence type="ECO:0000256" key="11">
    <source>
        <dbReference type="SAM" id="Phobius"/>
    </source>
</evidence>
<accession>A5JYT6</accession>
<dbReference type="WormBase" id="C08B6.1b">
    <property type="protein sequence ID" value="CE40899"/>
    <property type="gene ID" value="WBGene00007422"/>
    <property type="gene designation" value="ugt-17"/>
</dbReference>
<dbReference type="Pfam" id="PF00201">
    <property type="entry name" value="UDPGT"/>
    <property type="match status" value="1"/>
</dbReference>
<dbReference type="Bgee" id="WBGene00007422">
    <property type="expression patterns" value="Expressed in adult organism and 3 other cell types or tissues"/>
</dbReference>
<evidence type="ECO:0000313" key="14">
    <source>
        <dbReference type="WormBase" id="C08B6.1b"/>
    </source>
</evidence>
<evidence type="ECO:0000256" key="6">
    <source>
        <dbReference type="ARBA" id="ARBA00022692"/>
    </source>
</evidence>
<dbReference type="GeneID" id="179406"/>
<dbReference type="OMA" id="IAMNEES"/>
<dbReference type="EC" id="2.4.1.17" evidence="3"/>
<dbReference type="Proteomes" id="UP000001940">
    <property type="component" value="Chromosome V"/>
</dbReference>
<dbReference type="STRING" id="6239.C08B6.1b.1"/>
<dbReference type="RefSeq" id="NP_001122841.1">
    <property type="nucleotide sequence ID" value="NM_001129369.6"/>
</dbReference>
<keyword evidence="5" id="KW-0808">Transferase</keyword>
<keyword evidence="6 11" id="KW-0812">Transmembrane</keyword>
<dbReference type="EMBL" id="BX284605">
    <property type="protein sequence ID" value="CAN86590.1"/>
    <property type="molecule type" value="Genomic_DNA"/>
</dbReference>
<dbReference type="Gene3D" id="3.40.50.2000">
    <property type="entry name" value="Glycogen Phosphorylase B"/>
    <property type="match status" value="1"/>
</dbReference>
<dbReference type="PaxDb" id="6239-C08B6.1b"/>
<evidence type="ECO:0000256" key="7">
    <source>
        <dbReference type="ARBA" id="ARBA00022729"/>
    </source>
</evidence>
<comment type="similarity">
    <text evidence="2">Belongs to the UDP-glycosyltransferase family.</text>
</comment>
<dbReference type="GO" id="GO:0008194">
    <property type="term" value="F:UDP-glycosyltransferase activity"/>
    <property type="evidence" value="ECO:0000318"/>
    <property type="project" value="GO_Central"/>
</dbReference>
<dbReference type="FunFam" id="3.40.50.2000:FF:000038">
    <property type="entry name" value="UDP-GlucuronosylTransferase"/>
    <property type="match status" value="1"/>
</dbReference>
<dbReference type="InParanoid" id="A5JYT6"/>
<evidence type="ECO:0000313" key="12">
    <source>
        <dbReference type="EMBL" id="CAN86590.1"/>
    </source>
</evidence>
<evidence type="ECO:0000256" key="4">
    <source>
        <dbReference type="ARBA" id="ARBA00022676"/>
    </source>
</evidence>
<dbReference type="CTD" id="179406"/>
<keyword evidence="9 11" id="KW-0472">Membrane</keyword>
<dbReference type="OrthoDB" id="5835829at2759"/>
<reference evidence="12 13" key="1">
    <citation type="journal article" date="1998" name="Science">
        <title>Genome sequence of the nematode C. elegans: a platform for investigating biology.</title>
        <authorList>
            <consortium name="The C. elegans sequencing consortium"/>
            <person name="Sulson J.E."/>
            <person name="Waterston R."/>
        </authorList>
    </citation>
    <scope>NUCLEOTIDE SEQUENCE [LARGE SCALE GENOMIC DNA]</scope>
    <source>
        <strain evidence="12 13">Bristol N2</strain>
    </source>
</reference>
<dbReference type="AlphaFoldDB" id="A5JYT6"/>
<comment type="subcellular location">
    <subcellularLocation>
        <location evidence="1">Membrane</location>
        <topology evidence="1">Single-pass membrane protein</topology>
    </subcellularLocation>
</comment>
<comment type="catalytic activity">
    <reaction evidence="10">
        <text>glucuronate acceptor + UDP-alpha-D-glucuronate = acceptor beta-D-glucuronoside + UDP + H(+)</text>
        <dbReference type="Rhea" id="RHEA:21032"/>
        <dbReference type="ChEBI" id="CHEBI:15378"/>
        <dbReference type="ChEBI" id="CHEBI:58052"/>
        <dbReference type="ChEBI" id="CHEBI:58223"/>
        <dbReference type="ChEBI" id="CHEBI:132367"/>
        <dbReference type="ChEBI" id="CHEBI:132368"/>
        <dbReference type="EC" id="2.4.1.17"/>
    </reaction>
</comment>
<feature type="transmembrane region" description="Helical" evidence="11">
    <location>
        <begin position="498"/>
        <end position="523"/>
    </location>
</feature>
<dbReference type="AGR" id="WB:WBGene00007422"/>
<dbReference type="SUPFAM" id="SSF53756">
    <property type="entry name" value="UDP-Glycosyltransferase/glycogen phosphorylase"/>
    <property type="match status" value="1"/>
</dbReference>
<evidence type="ECO:0000256" key="3">
    <source>
        <dbReference type="ARBA" id="ARBA00012544"/>
    </source>
</evidence>
<organism evidence="12 13">
    <name type="scientific">Caenorhabditis elegans</name>
    <dbReference type="NCBI Taxonomy" id="6239"/>
    <lineage>
        <taxon>Eukaryota</taxon>
        <taxon>Metazoa</taxon>
        <taxon>Ecdysozoa</taxon>
        <taxon>Nematoda</taxon>
        <taxon>Chromadorea</taxon>
        <taxon>Rhabditida</taxon>
        <taxon>Rhabditina</taxon>
        <taxon>Rhabditomorpha</taxon>
        <taxon>Rhabditoidea</taxon>
        <taxon>Rhabditidae</taxon>
        <taxon>Peloderinae</taxon>
        <taxon>Caenorhabditis</taxon>
    </lineage>
</organism>
<dbReference type="FunCoup" id="A5JYT6">
    <property type="interactions" value="13"/>
</dbReference>
<evidence type="ECO:0000256" key="9">
    <source>
        <dbReference type="ARBA" id="ARBA00023136"/>
    </source>
</evidence>
<dbReference type="CAZy" id="GT1">
    <property type="family name" value="Glycosyltransferase Family 1"/>
</dbReference>
<dbReference type="ExpressionAtlas" id="A5JYT6">
    <property type="expression patterns" value="baseline and differential"/>
</dbReference>
<dbReference type="eggNOG" id="KOG1192">
    <property type="taxonomic scope" value="Eukaryota"/>
</dbReference>
<evidence type="ECO:0000256" key="8">
    <source>
        <dbReference type="ARBA" id="ARBA00022989"/>
    </source>
</evidence>
<keyword evidence="4" id="KW-0328">Glycosyltransferase</keyword>
<evidence type="ECO:0000256" key="5">
    <source>
        <dbReference type="ARBA" id="ARBA00022679"/>
    </source>
</evidence>
<dbReference type="CDD" id="cd03784">
    <property type="entry name" value="GT1_Gtf-like"/>
    <property type="match status" value="1"/>
</dbReference>
<name>A5JYT6_CAEEL</name>
<evidence type="ECO:0000256" key="2">
    <source>
        <dbReference type="ARBA" id="ARBA00009995"/>
    </source>
</evidence>
<sequence length="540" mass="61614">MNFQYYIIFILFSIIDYSNSYKVLVFNPAFGASHSNFLGKISDILIDAGHDVTMLIPIAMQGKKHLVGSKKVKNIIRIDQDPRSIELYKQTGAEDVLRKKIWKVESDIALFFKMAGNFSKTCGYQCQHVFQQTEILEKLKNEHFELGITESLFICGYPLFDHLGVKTIINADSVLFMDIVKCTLGEPSSSTFYPALISPMTDKMTLVERIKNAIQMLIPVYFSKMRFEEELSMIEPYYNGSKTWEELLENVAFNMVNSNRYLDYASPTLPKTVFIGGMQVKTKKQGTPKLNKEWDDLLNIRKENVLVSFGSNAFSSEMPDEFKKSFLDVFASMPEITFIWKYEQENSTIAMHLSNVKMTTWMPQSDLLADNRLSLFVTHGGLGSSIELAYQGTPAVVNIFKIPLMADQPRNAHMLTRHGGAIQLDKTNLDNPQMIRDAIKTILDNDSYTENARKLAQILEDQPYTPAEVVLKHCDFAVKFGVLDTLQSEGRKLNVFQFYSYDILVVVCFLIITVVVFIVLYVFQCIKICSTIFSKKVKNE</sequence>
<evidence type="ECO:0000256" key="1">
    <source>
        <dbReference type="ARBA" id="ARBA00004167"/>
    </source>
</evidence>
<keyword evidence="15" id="KW-1267">Proteomics identification</keyword>
<dbReference type="InterPro" id="IPR002213">
    <property type="entry name" value="UDP_glucos_trans"/>
</dbReference>
<dbReference type="PANTHER" id="PTHR48043">
    <property type="entry name" value="EG:EG0003.4 PROTEIN-RELATED"/>
    <property type="match status" value="1"/>
</dbReference>
<protein>
    <recommendedName>
        <fullName evidence="3">glucuronosyltransferase</fullName>
        <ecNumber evidence="3">2.4.1.17</ecNumber>
    </recommendedName>
</protein>
<evidence type="ECO:0007829" key="15">
    <source>
        <dbReference type="PeptideAtlas" id="A5JYT6"/>
    </source>
</evidence>
<dbReference type="InterPro" id="IPR050271">
    <property type="entry name" value="UDP-glycosyltransferase"/>
</dbReference>
<dbReference type="PANTHER" id="PTHR48043:SF98">
    <property type="entry name" value="UDP-GLUCURONOSYLTRANSFERASE-RELATED"/>
    <property type="match status" value="1"/>
</dbReference>
<dbReference type="PeptideAtlas" id="A5JYT6"/>
<proteinExistence type="evidence at protein level"/>